<dbReference type="Pfam" id="PF12854">
    <property type="entry name" value="PPR_1"/>
    <property type="match status" value="2"/>
</dbReference>
<evidence type="ECO:0000256" key="3">
    <source>
        <dbReference type="PROSITE-ProRule" id="PRU00708"/>
    </source>
</evidence>
<feature type="repeat" description="PPR" evidence="3">
    <location>
        <begin position="451"/>
        <end position="485"/>
    </location>
</feature>
<evidence type="ECO:0000313" key="6">
    <source>
        <dbReference type="EnsemblPlants" id="AET05409"/>
    </source>
</evidence>
<dbReference type="PANTHER" id="PTHR47932:SF62">
    <property type="entry name" value="EXPRESSED PROTEIN"/>
    <property type="match status" value="1"/>
</dbReference>
<organism evidence="5 7">
    <name type="scientific">Medicago truncatula</name>
    <name type="common">Barrel medic</name>
    <name type="synonym">Medicago tribuloides</name>
    <dbReference type="NCBI Taxonomy" id="3880"/>
    <lineage>
        <taxon>Eukaryota</taxon>
        <taxon>Viridiplantae</taxon>
        <taxon>Streptophyta</taxon>
        <taxon>Embryophyta</taxon>
        <taxon>Tracheophyta</taxon>
        <taxon>Spermatophyta</taxon>
        <taxon>Magnoliopsida</taxon>
        <taxon>eudicotyledons</taxon>
        <taxon>Gunneridae</taxon>
        <taxon>Pentapetalae</taxon>
        <taxon>rosids</taxon>
        <taxon>fabids</taxon>
        <taxon>Fabales</taxon>
        <taxon>Fabaceae</taxon>
        <taxon>Papilionoideae</taxon>
        <taxon>50 kb inversion clade</taxon>
        <taxon>NPAAA clade</taxon>
        <taxon>Hologalegina</taxon>
        <taxon>IRL clade</taxon>
        <taxon>Trifolieae</taxon>
        <taxon>Medicago</taxon>
    </lineage>
</organism>
<feature type="repeat" description="PPR" evidence="3">
    <location>
        <begin position="591"/>
        <end position="625"/>
    </location>
</feature>
<accession>G7LAK1</accession>
<feature type="transmembrane region" description="Helical" evidence="4">
    <location>
        <begin position="774"/>
        <end position="798"/>
    </location>
</feature>
<dbReference type="FunFam" id="1.25.40.10:FF:000558">
    <property type="entry name" value="Pentatricopeptide repeat-containing protein At5g39710"/>
    <property type="match status" value="2"/>
</dbReference>
<feature type="repeat" description="PPR" evidence="3">
    <location>
        <begin position="521"/>
        <end position="555"/>
    </location>
</feature>
<feature type="repeat" description="PPR" evidence="3">
    <location>
        <begin position="556"/>
        <end position="590"/>
    </location>
</feature>
<evidence type="ECO:0000313" key="7">
    <source>
        <dbReference type="Proteomes" id="UP000002051"/>
    </source>
</evidence>
<evidence type="ECO:0000256" key="1">
    <source>
        <dbReference type="ARBA" id="ARBA00007626"/>
    </source>
</evidence>
<keyword evidence="4" id="KW-1133">Transmembrane helix</keyword>
<dbReference type="eggNOG" id="KOG4197">
    <property type="taxonomic scope" value="Eukaryota"/>
</dbReference>
<feature type="repeat" description="PPR" evidence="3">
    <location>
        <begin position="626"/>
        <end position="660"/>
    </location>
</feature>
<dbReference type="NCBIfam" id="TIGR00756">
    <property type="entry name" value="PPR"/>
    <property type="match status" value="13"/>
</dbReference>
<keyword evidence="4" id="KW-0812">Transmembrane</keyword>
<evidence type="ECO:0000256" key="2">
    <source>
        <dbReference type="ARBA" id="ARBA00022737"/>
    </source>
</evidence>
<dbReference type="PANTHER" id="PTHR47932">
    <property type="entry name" value="ATPASE EXPRESSION PROTEIN 3"/>
    <property type="match status" value="1"/>
</dbReference>
<dbReference type="PROSITE" id="PS51375">
    <property type="entry name" value="PPR"/>
    <property type="match status" value="13"/>
</dbReference>
<reference evidence="5 7" key="1">
    <citation type="journal article" date="2011" name="Nature">
        <title>The Medicago genome provides insight into the evolution of rhizobial symbioses.</title>
        <authorList>
            <person name="Young N.D."/>
            <person name="Debelle F."/>
            <person name="Oldroyd G.E."/>
            <person name="Geurts R."/>
            <person name="Cannon S.B."/>
            <person name="Udvardi M.K."/>
            <person name="Benedito V.A."/>
            <person name="Mayer K.F."/>
            <person name="Gouzy J."/>
            <person name="Schoof H."/>
            <person name="Van de Peer Y."/>
            <person name="Proost S."/>
            <person name="Cook D.R."/>
            <person name="Meyers B.C."/>
            <person name="Spannagl M."/>
            <person name="Cheung F."/>
            <person name="De Mita S."/>
            <person name="Krishnakumar V."/>
            <person name="Gundlach H."/>
            <person name="Zhou S."/>
            <person name="Mudge J."/>
            <person name="Bharti A.K."/>
            <person name="Murray J.D."/>
            <person name="Naoumkina M.A."/>
            <person name="Rosen B."/>
            <person name="Silverstein K.A."/>
            <person name="Tang H."/>
            <person name="Rombauts S."/>
            <person name="Zhao P.X."/>
            <person name="Zhou P."/>
            <person name="Barbe V."/>
            <person name="Bardou P."/>
            <person name="Bechner M."/>
            <person name="Bellec A."/>
            <person name="Berger A."/>
            <person name="Berges H."/>
            <person name="Bidwell S."/>
            <person name="Bisseling T."/>
            <person name="Choisne N."/>
            <person name="Couloux A."/>
            <person name="Denny R."/>
            <person name="Deshpande S."/>
            <person name="Dai X."/>
            <person name="Doyle J.J."/>
            <person name="Dudez A.M."/>
            <person name="Farmer A.D."/>
            <person name="Fouteau S."/>
            <person name="Franken C."/>
            <person name="Gibelin C."/>
            <person name="Gish J."/>
            <person name="Goldstein S."/>
            <person name="Gonzalez A.J."/>
            <person name="Green P.J."/>
            <person name="Hallab A."/>
            <person name="Hartog M."/>
            <person name="Hua A."/>
            <person name="Humphray S.J."/>
            <person name="Jeong D.H."/>
            <person name="Jing Y."/>
            <person name="Jocker A."/>
            <person name="Kenton S.M."/>
            <person name="Kim D.J."/>
            <person name="Klee K."/>
            <person name="Lai H."/>
            <person name="Lang C."/>
            <person name="Lin S."/>
            <person name="Macmil S.L."/>
            <person name="Magdelenat G."/>
            <person name="Matthews L."/>
            <person name="McCorrison J."/>
            <person name="Monaghan E.L."/>
            <person name="Mun J.H."/>
            <person name="Najar F.Z."/>
            <person name="Nicholson C."/>
            <person name="Noirot C."/>
            <person name="O'Bleness M."/>
            <person name="Paule C.R."/>
            <person name="Poulain J."/>
            <person name="Prion F."/>
            <person name="Qin B."/>
            <person name="Qu C."/>
            <person name="Retzel E.F."/>
            <person name="Riddle C."/>
            <person name="Sallet E."/>
            <person name="Samain S."/>
            <person name="Samson N."/>
            <person name="Sanders I."/>
            <person name="Saurat O."/>
            <person name="Scarpelli C."/>
            <person name="Schiex T."/>
            <person name="Segurens B."/>
            <person name="Severin A.J."/>
            <person name="Sherrier D.J."/>
            <person name="Shi R."/>
            <person name="Sims S."/>
            <person name="Singer S.R."/>
            <person name="Sinharoy S."/>
            <person name="Sterck L."/>
            <person name="Viollet A."/>
            <person name="Wang B.B."/>
            <person name="Wang K."/>
            <person name="Wang M."/>
            <person name="Wang X."/>
            <person name="Warfsmann J."/>
            <person name="Weissenbach J."/>
            <person name="White D.D."/>
            <person name="White J.D."/>
            <person name="Wiley G.B."/>
            <person name="Wincker P."/>
            <person name="Xing Y."/>
            <person name="Yang L."/>
            <person name="Yao Z."/>
            <person name="Ying F."/>
            <person name="Zhai J."/>
            <person name="Zhou L."/>
            <person name="Zuber A."/>
            <person name="Denarie J."/>
            <person name="Dixon R.A."/>
            <person name="May G.D."/>
            <person name="Schwartz D.C."/>
            <person name="Rogers J."/>
            <person name="Quetier F."/>
            <person name="Town C.D."/>
            <person name="Roe B.A."/>
        </authorList>
    </citation>
    <scope>NUCLEOTIDE SEQUENCE [LARGE SCALE GENOMIC DNA]</scope>
    <source>
        <strain evidence="5">A17</strain>
        <strain evidence="6 7">cv. Jemalong A17</strain>
    </source>
</reference>
<dbReference type="GO" id="GO:0003729">
    <property type="term" value="F:mRNA binding"/>
    <property type="evidence" value="ECO:0000318"/>
    <property type="project" value="GO_Central"/>
</dbReference>
<dbReference type="HOGENOM" id="CLU_282478_0_0_1"/>
<feature type="transmembrane region" description="Helical" evidence="4">
    <location>
        <begin position="1032"/>
        <end position="1052"/>
    </location>
</feature>
<dbReference type="InterPro" id="IPR002885">
    <property type="entry name" value="PPR_rpt"/>
</dbReference>
<dbReference type="eggNOG" id="KOG0054">
    <property type="taxonomic scope" value="Eukaryota"/>
</dbReference>
<gene>
    <name evidence="5" type="ordered locus">MTR_8g105170</name>
</gene>
<feature type="repeat" description="PPR" evidence="3">
    <location>
        <begin position="381"/>
        <end position="415"/>
    </location>
</feature>
<keyword evidence="2" id="KW-0677">Repeat</keyword>
<reference evidence="6" key="3">
    <citation type="submission" date="2015-04" db="UniProtKB">
        <authorList>
            <consortium name="EnsemblPlants"/>
        </authorList>
    </citation>
    <scope>IDENTIFICATION</scope>
    <source>
        <strain evidence="6">cv. Jemalong A17</strain>
    </source>
</reference>
<dbReference type="Pfam" id="PF13041">
    <property type="entry name" value="PPR_2"/>
    <property type="match status" value="5"/>
</dbReference>
<dbReference type="SUPFAM" id="SSF81901">
    <property type="entry name" value="HCP-like"/>
    <property type="match status" value="1"/>
</dbReference>
<proteinExistence type="inferred from homology"/>
<dbReference type="EMBL" id="CM001224">
    <property type="protein sequence ID" value="AET05409.2"/>
    <property type="molecule type" value="Genomic_DNA"/>
</dbReference>
<dbReference type="PaxDb" id="3880-AET05409"/>
<protein>
    <submittedName>
        <fullName evidence="5">PPR containing plant-like protein</fullName>
    </submittedName>
</protein>
<feature type="transmembrane region" description="Helical" evidence="4">
    <location>
        <begin position="912"/>
        <end position="929"/>
    </location>
</feature>
<dbReference type="eggNOG" id="KOG0406">
    <property type="taxonomic scope" value="Eukaryota"/>
</dbReference>
<name>G7LAK1_MEDTR</name>
<feature type="repeat" description="PPR" evidence="3">
    <location>
        <begin position="661"/>
        <end position="695"/>
    </location>
</feature>
<dbReference type="Gene3D" id="1.25.40.10">
    <property type="entry name" value="Tetratricopeptide repeat domain"/>
    <property type="match status" value="6"/>
</dbReference>
<comment type="similarity">
    <text evidence="1">Belongs to the PPR family. P subfamily.</text>
</comment>
<feature type="repeat" description="PPR" evidence="3">
    <location>
        <begin position="311"/>
        <end position="345"/>
    </location>
</feature>
<feature type="transmembrane region" description="Helical" evidence="4">
    <location>
        <begin position="841"/>
        <end position="859"/>
    </location>
</feature>
<keyword evidence="7" id="KW-1185">Reference proteome</keyword>
<feature type="transmembrane region" description="Helical" evidence="4">
    <location>
        <begin position="1072"/>
        <end position="1090"/>
    </location>
</feature>
<evidence type="ECO:0000313" key="5">
    <source>
        <dbReference type="EMBL" id="AET05409.2"/>
    </source>
</evidence>
<feature type="transmembrane region" description="Helical" evidence="4">
    <location>
        <begin position="871"/>
        <end position="892"/>
    </location>
</feature>
<dbReference type="Proteomes" id="UP000002051">
    <property type="component" value="Chromosome 8"/>
</dbReference>
<evidence type="ECO:0000256" key="4">
    <source>
        <dbReference type="SAM" id="Phobius"/>
    </source>
</evidence>
<sequence>MKRTTSTIISYLTTHSLSSSFSSAAKNFSTTPRPFPDYSPRNPSISDTDLVRRVTTTLKRRHLEPFRRVLKPYESRFKPSHLIWVLINLKNDYPLVLNLFNWAKSQSQQQFHPTLESLCIVVHLSVASNDIQTAKRLVFEFCAKPKIDVSKSFHLFTEMLIYTYKDWGSHPLVFDLYFQVLVENGFVLEAQKLFHKLLRYGVVVSVDSCNLFLSRLSCNFEGIKIAVKVFEEFPELGVCWNTVSCNIVLHCLCQLGKVREAHNLLVQMTDRGNFPDVVSYGVVVSGYCRIGELDKVLKLVDELKGKGLKPDEYIYNNIILLLCKNGEVVEAEQLLRGMRKWGVFPDNVVYTTVISGFCKLGNVSAACKLFDEMRRKKIVPDIVTYTSVIHGICKSGKMVEAREMFNEMLVKGLEPDEVTYTALIDGYCKAGEMKEAFSVHNQMVQKGLTPNVVTYTALADGLCKNGEIDVANELLHEMSRKGLQPNVYTYNTIVNGLCKIGNIEQTVKLMEEMDLAGFYPDTITYTTLMDAYCKMGEMAKAHELLRIMLNKRLQPTLVTFNVLMNGFCMSGMLEDGERLIEWMLEKGIMPNATTFNSLMKQYCIKNNMRATTEIYKAMHDRGVMPDSNTYNILIKGHCKARNMKEAWFLHKEMVEKGYSVTAATYDALIRGFYKRKKFVEARKLFEEMRKHGLVAEKDIYDIFVDVNYEEGNWEITLELCDEFMTELSGTIFVVYICFFIGGSVESNFDIITFEAHARTPFTQKFLFISQDTSSVACSLPIILLLSALDSLSLLAFAAHKLYSRINSNSNNNSSITKPLLKEKDSNYRVTLWFKLPLNIEAPFRLFQAVVNIVIVILMLHEEKFKSSKHPLSLRIYWIVNFVIASLFAISAVFRIVNTSEEKMELSLRIDDIFSLVNLPLSAFFFVISIRGSSGILVIRISDVVATYTSVPTDGNLSPYAGSSFLSKTVWFWMNPLINNGYKTPLKLEDIPSLPLEFRAEKMSENFINNWPKPEENSKHPVMVALFRCFWKHIAITGFLAVIRLCVMYIGPLLIQSFVDFTSRKDSTTSEDIILILILFAAKSVEVLSVINTTSTRRKSVCLFVRA</sequence>
<dbReference type="InterPro" id="IPR011990">
    <property type="entry name" value="TPR-like_helical_dom_sf"/>
</dbReference>
<feature type="repeat" description="PPR" evidence="3">
    <location>
        <begin position="241"/>
        <end position="275"/>
    </location>
</feature>
<feature type="transmembrane region" description="Helical" evidence="4">
    <location>
        <begin position="732"/>
        <end position="753"/>
    </location>
</feature>
<feature type="repeat" description="PPR" evidence="3">
    <location>
        <begin position="486"/>
        <end position="520"/>
    </location>
</feature>
<dbReference type="Pfam" id="PF01535">
    <property type="entry name" value="PPR"/>
    <property type="match status" value="1"/>
</dbReference>
<accession>A0A0C3Y815</accession>
<feature type="repeat" description="PPR" evidence="3">
    <location>
        <begin position="346"/>
        <end position="380"/>
    </location>
</feature>
<reference evidence="5 7" key="2">
    <citation type="journal article" date="2014" name="BMC Genomics">
        <title>An improved genome release (version Mt4.0) for the model legume Medicago truncatula.</title>
        <authorList>
            <person name="Tang H."/>
            <person name="Krishnakumar V."/>
            <person name="Bidwell S."/>
            <person name="Rosen B."/>
            <person name="Chan A."/>
            <person name="Zhou S."/>
            <person name="Gentzbittel L."/>
            <person name="Childs K.L."/>
            <person name="Yandell M."/>
            <person name="Gundlach H."/>
            <person name="Mayer K.F."/>
            <person name="Schwartz D.C."/>
            <person name="Town C.D."/>
        </authorList>
    </citation>
    <scope>GENOME REANNOTATION</scope>
    <source>
        <strain evidence="6 7">cv. Jemalong A17</strain>
    </source>
</reference>
<dbReference type="AlphaFoldDB" id="G7LAK1"/>
<feature type="repeat" description="PPR" evidence="3">
    <location>
        <begin position="276"/>
        <end position="310"/>
    </location>
</feature>
<feature type="repeat" description="PPR" evidence="3">
    <location>
        <begin position="416"/>
        <end position="450"/>
    </location>
</feature>
<keyword evidence="4" id="KW-0472">Membrane</keyword>
<dbReference type="EnsemblPlants" id="AET05409">
    <property type="protein sequence ID" value="AET05409"/>
    <property type="gene ID" value="MTR_8g105170"/>
</dbReference>